<sequence>MIERRLAMGQGEEILQMYIQQMQSQLPDPVVVEQQWEDDKTSSHLEWQIDDALISSHYSYDFPLAIHVPSPNVLSVRSYRPPSIYSNASASARSFMLKRWRSRGESWDESGPSISEHCSLSTEPSVHIRQVSGFARPR</sequence>
<dbReference type="Proteomes" id="UP000252519">
    <property type="component" value="Unassembled WGS sequence"/>
</dbReference>
<dbReference type="AlphaFoldDB" id="A0A368FDY6"/>
<protein>
    <submittedName>
        <fullName evidence="1">Uncharacterized protein</fullName>
    </submittedName>
</protein>
<evidence type="ECO:0000313" key="2">
    <source>
        <dbReference type="Proteomes" id="UP000252519"/>
    </source>
</evidence>
<accession>A0A368FDY6</accession>
<gene>
    <name evidence="1" type="ORF">ANCCAN_23831</name>
</gene>
<evidence type="ECO:0000313" key="1">
    <source>
        <dbReference type="EMBL" id="RCN30401.1"/>
    </source>
</evidence>
<keyword evidence="2" id="KW-1185">Reference proteome</keyword>
<dbReference type="OrthoDB" id="297496at2759"/>
<organism evidence="1 2">
    <name type="scientific">Ancylostoma caninum</name>
    <name type="common">Dog hookworm</name>
    <dbReference type="NCBI Taxonomy" id="29170"/>
    <lineage>
        <taxon>Eukaryota</taxon>
        <taxon>Metazoa</taxon>
        <taxon>Ecdysozoa</taxon>
        <taxon>Nematoda</taxon>
        <taxon>Chromadorea</taxon>
        <taxon>Rhabditida</taxon>
        <taxon>Rhabditina</taxon>
        <taxon>Rhabditomorpha</taxon>
        <taxon>Strongyloidea</taxon>
        <taxon>Ancylostomatidae</taxon>
        <taxon>Ancylostomatinae</taxon>
        <taxon>Ancylostoma</taxon>
    </lineage>
</organism>
<proteinExistence type="predicted"/>
<comment type="caution">
    <text evidence="1">The sequence shown here is derived from an EMBL/GenBank/DDBJ whole genome shotgun (WGS) entry which is preliminary data.</text>
</comment>
<reference evidence="1 2" key="1">
    <citation type="submission" date="2014-10" db="EMBL/GenBank/DDBJ databases">
        <title>Draft genome of the hookworm Ancylostoma caninum.</title>
        <authorList>
            <person name="Mitreva M."/>
        </authorList>
    </citation>
    <scope>NUCLEOTIDE SEQUENCE [LARGE SCALE GENOMIC DNA]</scope>
    <source>
        <strain evidence="1 2">Baltimore</strain>
    </source>
</reference>
<dbReference type="STRING" id="29170.A0A368FDY6"/>
<name>A0A368FDY6_ANCCA</name>
<dbReference type="EMBL" id="JOJR01001567">
    <property type="protein sequence ID" value="RCN30401.1"/>
    <property type="molecule type" value="Genomic_DNA"/>
</dbReference>